<dbReference type="InterPro" id="IPR014729">
    <property type="entry name" value="Rossmann-like_a/b/a_fold"/>
</dbReference>
<dbReference type="RefSeq" id="WP_161490716.1">
    <property type="nucleotide sequence ID" value="NZ_MRZU01000003.1"/>
</dbReference>
<dbReference type="EMBL" id="MRZU01000003">
    <property type="protein sequence ID" value="OUJ18737.1"/>
    <property type="molecule type" value="Genomic_DNA"/>
</dbReference>
<dbReference type="GO" id="GO:0016783">
    <property type="term" value="F:sulfurtransferase activity"/>
    <property type="evidence" value="ECO:0007669"/>
    <property type="project" value="InterPro"/>
</dbReference>
<dbReference type="GO" id="GO:0006529">
    <property type="term" value="P:asparagine biosynthetic process"/>
    <property type="evidence" value="ECO:0007669"/>
    <property type="project" value="InterPro"/>
</dbReference>
<comment type="caution">
    <text evidence="2">The sequence shown here is derived from an EMBL/GenBank/DDBJ whole genome shotgun (WGS) entry which is preliminary data.</text>
</comment>
<dbReference type="CDD" id="cd01990">
    <property type="entry name" value="LarE-like"/>
    <property type="match status" value="1"/>
</dbReference>
<proteinExistence type="predicted"/>
<gene>
    <name evidence="2" type="ORF">AMET1_0387</name>
</gene>
<protein>
    <submittedName>
        <fullName evidence="2">ATP-utilizing enzyme of the PP-loop superfamily</fullName>
    </submittedName>
</protein>
<dbReference type="NCBIfam" id="TIGR00268">
    <property type="entry name" value="ATP-dependent sacrificial sulfur transferase LarE"/>
    <property type="match status" value="1"/>
</dbReference>
<dbReference type="Pfam" id="PF00733">
    <property type="entry name" value="Asn_synthase"/>
    <property type="match status" value="1"/>
</dbReference>
<organism evidence="2 3">
    <name type="scientific">Methanonatronarchaeum thermophilum</name>
    <dbReference type="NCBI Taxonomy" id="1927129"/>
    <lineage>
        <taxon>Archaea</taxon>
        <taxon>Methanobacteriati</taxon>
        <taxon>Methanobacteriota</taxon>
        <taxon>Methanonatronarchaeia</taxon>
        <taxon>Methanonatronarchaeales</taxon>
        <taxon>Methanonatronarchaeaceae</taxon>
        <taxon>Methanonatronarchaeum</taxon>
    </lineage>
</organism>
<dbReference type="GO" id="GO:0004066">
    <property type="term" value="F:asparagine synthase (glutamine-hydrolyzing) activity"/>
    <property type="evidence" value="ECO:0007669"/>
    <property type="project" value="InterPro"/>
</dbReference>
<evidence type="ECO:0000313" key="3">
    <source>
        <dbReference type="Proteomes" id="UP000195137"/>
    </source>
</evidence>
<dbReference type="SUPFAM" id="SSF52402">
    <property type="entry name" value="Adenine nucleotide alpha hydrolases-like"/>
    <property type="match status" value="1"/>
</dbReference>
<dbReference type="PANTHER" id="PTHR43169">
    <property type="entry name" value="EXSB FAMILY PROTEIN"/>
    <property type="match status" value="1"/>
</dbReference>
<evidence type="ECO:0000259" key="1">
    <source>
        <dbReference type="Pfam" id="PF00733"/>
    </source>
</evidence>
<feature type="domain" description="Asparagine synthetase" evidence="1">
    <location>
        <begin position="9"/>
        <end position="74"/>
    </location>
</feature>
<dbReference type="PANTHER" id="PTHR43169:SF2">
    <property type="entry name" value="NAD_GMP SYNTHASE DOMAIN-CONTAINING PROTEIN"/>
    <property type="match status" value="1"/>
</dbReference>
<accession>A0A1Y3GBV6</accession>
<dbReference type="Proteomes" id="UP000195137">
    <property type="component" value="Unassembled WGS sequence"/>
</dbReference>
<dbReference type="AlphaFoldDB" id="A0A1Y3GBV6"/>
<reference evidence="2 3" key="1">
    <citation type="submission" date="2016-12" db="EMBL/GenBank/DDBJ databases">
        <title>Discovery of methanogenic haloarchaea.</title>
        <authorList>
            <person name="Sorokin D.Y."/>
            <person name="Makarova K.S."/>
            <person name="Abbas B."/>
            <person name="Ferrer M."/>
            <person name="Golyshin P.N."/>
        </authorList>
    </citation>
    <scope>NUCLEOTIDE SEQUENCE [LARGE SCALE GENOMIC DNA]</scope>
    <source>
        <strain evidence="2">AMET1</strain>
    </source>
</reference>
<keyword evidence="3" id="KW-1185">Reference proteome</keyword>
<dbReference type="InterPro" id="IPR001962">
    <property type="entry name" value="Asn_synthase"/>
</dbReference>
<dbReference type="Gene3D" id="3.40.50.620">
    <property type="entry name" value="HUPs"/>
    <property type="match status" value="1"/>
</dbReference>
<evidence type="ECO:0000313" key="2">
    <source>
        <dbReference type="EMBL" id="OUJ18737.1"/>
    </source>
</evidence>
<dbReference type="PIRSF" id="PIRSF006661">
    <property type="entry name" value="PP-lp_UCP006661"/>
    <property type="match status" value="1"/>
</dbReference>
<sequence length="260" mass="28835">MDQLLSELESRDGVVVAFSGGVDSSVVASLADETLDGDSLAVTVRSEVFSDSEIDYAVDVAGEIGIEHEVVELELLDIPEFRENPVERCYICKKEIMGCLFDIASERGFESVVDGTTASDFQKDRPGARALEEFGVFSPLAEQGLDKDQVRIIASELGLPNSDRPSMSCLATRIPYGSEISIERLNRIEEAEVFLKEIGFEQVRVRDHDGIARIEFSRENRDLDVEVMDEVDSRLKEIGFDYVTLDMAGYSSGSMDKLVR</sequence>
<dbReference type="InterPro" id="IPR052188">
    <property type="entry name" value="Ni-pincer_cofactor_biosynth"/>
</dbReference>
<dbReference type="InterPro" id="IPR005232">
    <property type="entry name" value="LarE"/>
</dbReference>
<dbReference type="OrthoDB" id="61764at2157"/>
<name>A0A1Y3GBV6_9EURY</name>